<dbReference type="AlphaFoldDB" id="A0A934M6S2"/>
<accession>A0A934M6S2</accession>
<dbReference type="RefSeq" id="WP_198733133.1">
    <property type="nucleotide sequence ID" value="NZ_JAEINH010000004.1"/>
</dbReference>
<dbReference type="Proteomes" id="UP000602087">
    <property type="component" value="Unassembled WGS sequence"/>
</dbReference>
<gene>
    <name evidence="1" type="ORF">JAV76_06020</name>
</gene>
<protein>
    <submittedName>
        <fullName evidence="1">Uncharacterized protein</fullName>
    </submittedName>
</protein>
<keyword evidence="2" id="KW-1185">Reference proteome</keyword>
<reference evidence="1" key="1">
    <citation type="submission" date="2020-12" db="EMBL/GenBank/DDBJ databases">
        <title>Sanguibacter suaedae sp. nov., isolated from Suaeda aralocaspica.</title>
        <authorList>
            <person name="Ma Q."/>
        </authorList>
    </citation>
    <scope>NUCLEOTIDE SEQUENCE</scope>
    <source>
        <strain evidence="1">YZGR15</strain>
    </source>
</reference>
<dbReference type="EMBL" id="JAEINH010000004">
    <property type="protein sequence ID" value="MBI9114567.1"/>
    <property type="molecule type" value="Genomic_DNA"/>
</dbReference>
<name>A0A934M6S2_9MICO</name>
<proteinExistence type="predicted"/>
<evidence type="ECO:0000313" key="1">
    <source>
        <dbReference type="EMBL" id="MBI9114567.1"/>
    </source>
</evidence>
<sequence>MAEPWTDAWSHALDAFEMDVAEAEALIAAGHLIDSAPASTALAWQAPTNLGPLPGSLRDRAARILERQLDMAARLADAARSTRQQMRVVDDLRKQAPVTPVYIDTIG</sequence>
<evidence type="ECO:0000313" key="2">
    <source>
        <dbReference type="Proteomes" id="UP000602087"/>
    </source>
</evidence>
<organism evidence="1 2">
    <name type="scientific">Sanguibacter suaedae</name>
    <dbReference type="NCBI Taxonomy" id="2795737"/>
    <lineage>
        <taxon>Bacteria</taxon>
        <taxon>Bacillati</taxon>
        <taxon>Actinomycetota</taxon>
        <taxon>Actinomycetes</taxon>
        <taxon>Micrococcales</taxon>
        <taxon>Sanguibacteraceae</taxon>
        <taxon>Sanguibacter</taxon>
    </lineage>
</organism>
<comment type="caution">
    <text evidence="1">The sequence shown here is derived from an EMBL/GenBank/DDBJ whole genome shotgun (WGS) entry which is preliminary data.</text>
</comment>